<dbReference type="EMBL" id="KY684083">
    <property type="protein sequence ID" value="ARF08892.1"/>
    <property type="molecule type" value="Genomic_DNA"/>
</dbReference>
<gene>
    <name evidence="2" type="ORF">Catovirus_1_942</name>
</gene>
<feature type="region of interest" description="Disordered" evidence="1">
    <location>
        <begin position="61"/>
        <end position="80"/>
    </location>
</feature>
<evidence type="ECO:0000313" key="2">
    <source>
        <dbReference type="EMBL" id="ARF08892.1"/>
    </source>
</evidence>
<sequence length="80" mass="9578">MYHIIIMSRIKYIKNAKNIKKKPKNIYVNITKPFIKKDEPESISQAEQNWLDKMSVYHSMGTNEKSENETKLYNEDIKKE</sequence>
<organism evidence="2">
    <name type="scientific">Catovirus CTV1</name>
    <dbReference type="NCBI Taxonomy" id="1977631"/>
    <lineage>
        <taxon>Viruses</taxon>
        <taxon>Varidnaviria</taxon>
        <taxon>Bamfordvirae</taxon>
        <taxon>Nucleocytoviricota</taxon>
        <taxon>Megaviricetes</taxon>
        <taxon>Imitervirales</taxon>
        <taxon>Mimiviridae</taxon>
        <taxon>Klosneuvirinae</taxon>
        <taxon>Catovirus</taxon>
    </lineage>
</organism>
<name>A0A1V0SB05_9VIRU</name>
<protein>
    <submittedName>
        <fullName evidence="2">Uncharacterized protein</fullName>
    </submittedName>
</protein>
<proteinExistence type="predicted"/>
<accession>A0A1V0SB05</accession>
<reference evidence="2" key="1">
    <citation type="journal article" date="2017" name="Science">
        <title>Giant viruses with an expanded complement of translation system components.</title>
        <authorList>
            <person name="Schulz F."/>
            <person name="Yutin N."/>
            <person name="Ivanova N.N."/>
            <person name="Ortega D.R."/>
            <person name="Lee T.K."/>
            <person name="Vierheilig J."/>
            <person name="Daims H."/>
            <person name="Horn M."/>
            <person name="Wagner M."/>
            <person name="Jensen G.J."/>
            <person name="Kyrpides N.C."/>
            <person name="Koonin E.V."/>
            <person name="Woyke T."/>
        </authorList>
    </citation>
    <scope>NUCLEOTIDE SEQUENCE</scope>
    <source>
        <strain evidence="2">CTV1</strain>
    </source>
</reference>
<evidence type="ECO:0000256" key="1">
    <source>
        <dbReference type="SAM" id="MobiDB-lite"/>
    </source>
</evidence>
<feature type="compositionally biased region" description="Basic and acidic residues" evidence="1">
    <location>
        <begin position="64"/>
        <end position="80"/>
    </location>
</feature>